<organism evidence="2 3">
    <name type="scientific">Funneliformis geosporum</name>
    <dbReference type="NCBI Taxonomy" id="1117311"/>
    <lineage>
        <taxon>Eukaryota</taxon>
        <taxon>Fungi</taxon>
        <taxon>Fungi incertae sedis</taxon>
        <taxon>Mucoromycota</taxon>
        <taxon>Glomeromycotina</taxon>
        <taxon>Glomeromycetes</taxon>
        <taxon>Glomerales</taxon>
        <taxon>Glomeraceae</taxon>
        <taxon>Funneliformis</taxon>
    </lineage>
</organism>
<reference evidence="2" key="1">
    <citation type="submission" date="2022-08" db="EMBL/GenBank/DDBJ databases">
        <authorList>
            <person name="Kallberg Y."/>
            <person name="Tangrot J."/>
            <person name="Rosling A."/>
        </authorList>
    </citation>
    <scope>NUCLEOTIDE SEQUENCE</scope>
    <source>
        <strain evidence="2">Wild A</strain>
    </source>
</reference>
<keyword evidence="1" id="KW-0732">Signal</keyword>
<dbReference type="EMBL" id="CAMKVN010001468">
    <property type="protein sequence ID" value="CAI2176184.1"/>
    <property type="molecule type" value="Genomic_DNA"/>
</dbReference>
<proteinExistence type="predicted"/>
<comment type="caution">
    <text evidence="2">The sequence shown here is derived from an EMBL/GenBank/DDBJ whole genome shotgun (WGS) entry which is preliminary data.</text>
</comment>
<name>A0A9W4WVY6_9GLOM</name>
<dbReference type="AlphaFoldDB" id="A0A9W4WVY6"/>
<evidence type="ECO:0000313" key="3">
    <source>
        <dbReference type="Proteomes" id="UP001153678"/>
    </source>
</evidence>
<dbReference type="Proteomes" id="UP001153678">
    <property type="component" value="Unassembled WGS sequence"/>
</dbReference>
<protein>
    <submittedName>
        <fullName evidence="2">13743_t:CDS:1</fullName>
    </submittedName>
</protein>
<keyword evidence="3" id="KW-1185">Reference proteome</keyword>
<gene>
    <name evidence="2" type="ORF">FWILDA_LOCUS7461</name>
</gene>
<feature type="signal peptide" evidence="1">
    <location>
        <begin position="1"/>
        <end position="25"/>
    </location>
</feature>
<sequence>MKISTYSTLIAFVIVALTTLTAVNALPAPPSQVKLCIKVESSVYMGDIDEIPGTRHCAARTTQVREQLLDNGDINFQQQRIKRHQ</sequence>
<accession>A0A9W4WVY6</accession>
<evidence type="ECO:0000256" key="1">
    <source>
        <dbReference type="SAM" id="SignalP"/>
    </source>
</evidence>
<feature type="chain" id="PRO_5040995583" evidence="1">
    <location>
        <begin position="26"/>
        <end position="85"/>
    </location>
</feature>
<evidence type="ECO:0000313" key="2">
    <source>
        <dbReference type="EMBL" id="CAI2176184.1"/>
    </source>
</evidence>